<feature type="compositionally biased region" description="Low complexity" evidence="1">
    <location>
        <begin position="16"/>
        <end position="40"/>
    </location>
</feature>
<dbReference type="Proteomes" id="UP001152797">
    <property type="component" value="Unassembled WGS sequence"/>
</dbReference>
<evidence type="ECO:0000313" key="5">
    <source>
        <dbReference type="Proteomes" id="UP001152797"/>
    </source>
</evidence>
<evidence type="ECO:0000313" key="3">
    <source>
        <dbReference type="EMBL" id="CAI3977530.1"/>
    </source>
</evidence>
<evidence type="ECO:0000259" key="2">
    <source>
        <dbReference type="PROSITE" id="PS50918"/>
    </source>
</evidence>
<keyword evidence="5" id="KW-1185">Reference proteome</keyword>
<dbReference type="AlphaFoldDB" id="A0A9P1BRS6"/>
<feature type="domain" description="WWE" evidence="2">
    <location>
        <begin position="61"/>
        <end position="147"/>
    </location>
</feature>
<comment type="caution">
    <text evidence="3">The sequence shown here is derived from an EMBL/GenBank/DDBJ whole genome shotgun (WGS) entry which is preliminary data.</text>
</comment>
<dbReference type="Pfam" id="PF02825">
    <property type="entry name" value="WWE"/>
    <property type="match status" value="1"/>
</dbReference>
<dbReference type="SUPFAM" id="SSF117839">
    <property type="entry name" value="WWE domain"/>
    <property type="match status" value="1"/>
</dbReference>
<dbReference type="PANTHER" id="PTHR36649:SF28">
    <property type="entry name" value="UBIQUITIN-LIKE DOMAIN-CONTAINING PROTEIN"/>
    <property type="match status" value="1"/>
</dbReference>
<dbReference type="PANTHER" id="PTHR36649">
    <property type="entry name" value="UBIQUITIN-LIKE DOMAIN-CONTAINING PROTEIN"/>
    <property type="match status" value="1"/>
</dbReference>
<dbReference type="SUPFAM" id="SSF56399">
    <property type="entry name" value="ADP-ribosylation"/>
    <property type="match status" value="1"/>
</dbReference>
<dbReference type="EMBL" id="CAMXCT010000348">
    <property type="protein sequence ID" value="CAI3977530.1"/>
    <property type="molecule type" value="Genomic_DNA"/>
</dbReference>
<sequence>MGCVNAPEQPPPVRQTAPTAPPAAAAAPAAAPAGSASTAPRKPPVDVNSIVVPEGFIHPRDLPRYDPFREEQPDWRWEKDEGQWRSYPLNDSIELDRYWQIFAASGNEGGVTKAKMKLLKNDVVVDFAQMTAQAEGRPRKIERQLKTPDWLSNRFFFDAFTETLDKAGIKVETAAEQMFEFRFVQDFRDTKDDGRKMYRGGREYHLPVGWKRFAVQVKGAYDDGDNGWLREDESGWAVAYHGTSKEGLGGILCTGFRVGERQKFAKDTGAGVYCTPIIDVAQHYSKPTLLRGRSVQIVLQLRVRPSAINPVRDPGAHEFERKYWVINNPDDIRAYGVLIRELPLRDYILPEVMVFGRDHPGIRDKLEELEEEIRKQGG</sequence>
<proteinExistence type="predicted"/>
<dbReference type="InterPro" id="IPR004170">
    <property type="entry name" value="WWE_dom"/>
</dbReference>
<accession>A0A9P1BRS6</accession>
<evidence type="ECO:0000313" key="4">
    <source>
        <dbReference type="EMBL" id="CAL4764842.1"/>
    </source>
</evidence>
<evidence type="ECO:0000256" key="1">
    <source>
        <dbReference type="SAM" id="MobiDB-lite"/>
    </source>
</evidence>
<organism evidence="3">
    <name type="scientific">Cladocopium goreaui</name>
    <dbReference type="NCBI Taxonomy" id="2562237"/>
    <lineage>
        <taxon>Eukaryota</taxon>
        <taxon>Sar</taxon>
        <taxon>Alveolata</taxon>
        <taxon>Dinophyceae</taxon>
        <taxon>Suessiales</taxon>
        <taxon>Symbiodiniaceae</taxon>
        <taxon>Cladocopium</taxon>
    </lineage>
</organism>
<dbReference type="EMBL" id="CAMXCT020000348">
    <property type="protein sequence ID" value="CAL1130905.1"/>
    <property type="molecule type" value="Genomic_DNA"/>
</dbReference>
<dbReference type="Gene3D" id="3.90.228.10">
    <property type="match status" value="1"/>
</dbReference>
<name>A0A9P1BRS6_9DINO</name>
<dbReference type="EMBL" id="CAMXCT030000348">
    <property type="protein sequence ID" value="CAL4764842.1"/>
    <property type="molecule type" value="Genomic_DNA"/>
</dbReference>
<dbReference type="OrthoDB" id="411007at2759"/>
<feature type="region of interest" description="Disordered" evidence="1">
    <location>
        <begin position="1"/>
        <end position="46"/>
    </location>
</feature>
<dbReference type="InterPro" id="IPR037197">
    <property type="entry name" value="WWE_dom_sf"/>
</dbReference>
<dbReference type="PROSITE" id="PS50918">
    <property type="entry name" value="WWE"/>
    <property type="match status" value="1"/>
</dbReference>
<reference evidence="4 5" key="2">
    <citation type="submission" date="2024-05" db="EMBL/GenBank/DDBJ databases">
        <authorList>
            <person name="Chen Y."/>
            <person name="Shah S."/>
            <person name="Dougan E. K."/>
            <person name="Thang M."/>
            <person name="Chan C."/>
        </authorList>
    </citation>
    <scope>NUCLEOTIDE SEQUENCE [LARGE SCALE GENOMIC DNA]</scope>
</reference>
<protein>
    <submittedName>
        <fullName evidence="4">PARP catalytic domain-containing protein</fullName>
    </submittedName>
</protein>
<dbReference type="Gene3D" id="3.30.720.50">
    <property type="match status" value="1"/>
</dbReference>
<reference evidence="3" key="1">
    <citation type="submission" date="2022-10" db="EMBL/GenBank/DDBJ databases">
        <authorList>
            <person name="Chen Y."/>
            <person name="Dougan E. K."/>
            <person name="Chan C."/>
            <person name="Rhodes N."/>
            <person name="Thang M."/>
        </authorList>
    </citation>
    <scope>NUCLEOTIDE SEQUENCE</scope>
</reference>
<gene>
    <name evidence="3" type="ORF">C1SCF055_LOCUS5664</name>
</gene>